<keyword evidence="4 9" id="KW-0378">Hydrolase</keyword>
<protein>
    <recommendedName>
        <fullName evidence="9">D-alanyl-D-alanine dipeptidase</fullName>
        <shortName evidence="9">D-Ala-D-Ala dipeptidase</shortName>
        <ecNumber evidence="9">3.4.13.22</ecNumber>
    </recommendedName>
</protein>
<proteinExistence type="inferred from homology"/>
<keyword evidence="13" id="KW-1185">Reference proteome</keyword>
<comment type="caution">
    <text evidence="12">The sequence shown here is derived from an EMBL/GenBank/DDBJ whole genome shotgun (WGS) entry which is preliminary data.</text>
</comment>
<dbReference type="Pfam" id="PF01427">
    <property type="entry name" value="Peptidase_M15"/>
    <property type="match status" value="2"/>
</dbReference>
<keyword evidence="5 9" id="KW-0862">Zinc</keyword>
<dbReference type="EMBL" id="JANCPR020000052">
    <property type="protein sequence ID" value="MDJ1137166.1"/>
    <property type="molecule type" value="Genomic_DNA"/>
</dbReference>
<comment type="similarity">
    <text evidence="9">Belongs to the peptidase M15D family.</text>
</comment>
<evidence type="ECO:0000313" key="13">
    <source>
        <dbReference type="Proteomes" id="UP001214441"/>
    </source>
</evidence>
<keyword evidence="7 9" id="KW-0482">Metalloprotease</keyword>
<dbReference type="HAMAP" id="MF_01924">
    <property type="entry name" value="A_A_dipeptidase"/>
    <property type="match status" value="1"/>
</dbReference>
<sequence length="309" mass="34540">MRRIRFAPRPALRTVPVLRTAAVRTAPVLAAAALLTLAVAPVQAQPPGQSPATGTGQDQPSSTGVRAGHGGHGPKAPEEFVALRDVAPTIRQEIRYVTPHNFVGEPIDGYRKPLCLVTRDTAKALATAQRSLLRRGYTLKVYDCYRPQRAVEHFVRWAKDLDDQRMKAEFYPRVDKSRLFEDGYIAEKSGHSRGSTVDLTLVRLPAKPTRPYEPGEPLVDCAAPKGERFPDNSVDTGTGFDCFDTLSHTDDPRIQGKQRANRLLLKNTLEKAGFANLPEEWWHFTHKPETFPDTYFDFPVTRRSLSHPH</sequence>
<organism evidence="12 13">
    <name type="scientific">Streptomyces iconiensis</name>
    <dbReference type="NCBI Taxonomy" id="1384038"/>
    <lineage>
        <taxon>Bacteria</taxon>
        <taxon>Bacillati</taxon>
        <taxon>Actinomycetota</taxon>
        <taxon>Actinomycetes</taxon>
        <taxon>Kitasatosporales</taxon>
        <taxon>Streptomycetaceae</taxon>
        <taxon>Streptomyces</taxon>
    </lineage>
</organism>
<dbReference type="Gene3D" id="3.30.1380.10">
    <property type="match status" value="1"/>
</dbReference>
<feature type="binding site" evidence="9">
    <location>
        <position position="198"/>
    </location>
    <ligand>
        <name>Zn(2+)</name>
        <dbReference type="ChEBI" id="CHEBI:29105"/>
        <note>catalytic</note>
    </ligand>
</feature>
<name>A0ABT7A788_9ACTN</name>
<evidence type="ECO:0000256" key="7">
    <source>
        <dbReference type="ARBA" id="ARBA00023049"/>
    </source>
</evidence>
<evidence type="ECO:0000256" key="10">
    <source>
        <dbReference type="SAM" id="MobiDB-lite"/>
    </source>
</evidence>
<comment type="cofactor">
    <cofactor evidence="9">
        <name>Zn(2+)</name>
        <dbReference type="ChEBI" id="CHEBI:29105"/>
    </cofactor>
    <text evidence="9">Binds 1 zinc ion per subunit.</text>
</comment>
<evidence type="ECO:0000256" key="11">
    <source>
        <dbReference type="SAM" id="SignalP"/>
    </source>
</evidence>
<keyword evidence="3 9" id="KW-0479">Metal-binding</keyword>
<dbReference type="SUPFAM" id="SSF55166">
    <property type="entry name" value="Hedgehog/DD-peptidase"/>
    <property type="match status" value="1"/>
</dbReference>
<feature type="compositionally biased region" description="Polar residues" evidence="10">
    <location>
        <begin position="46"/>
        <end position="64"/>
    </location>
</feature>
<accession>A0ABT7A788</accession>
<feature type="region of interest" description="Disordered" evidence="10">
    <location>
        <begin position="44"/>
        <end position="77"/>
    </location>
</feature>
<dbReference type="EC" id="3.4.13.22" evidence="9"/>
<gene>
    <name evidence="12" type="ORF">NMN56_035530</name>
</gene>
<evidence type="ECO:0000256" key="5">
    <source>
        <dbReference type="ARBA" id="ARBA00022833"/>
    </source>
</evidence>
<keyword evidence="2 9" id="KW-0645">Protease</keyword>
<evidence type="ECO:0000256" key="3">
    <source>
        <dbReference type="ARBA" id="ARBA00022723"/>
    </source>
</evidence>
<evidence type="ECO:0000256" key="1">
    <source>
        <dbReference type="ARBA" id="ARBA00001362"/>
    </source>
</evidence>
<dbReference type="PANTHER" id="PTHR43126:SF1">
    <property type="entry name" value="D-ALANYL-D-ALANINE DIPEPTIDASE"/>
    <property type="match status" value="1"/>
</dbReference>
<dbReference type="CDD" id="cd14817">
    <property type="entry name" value="D-Ala-D-Ala_dipeptidase_VanX"/>
    <property type="match status" value="1"/>
</dbReference>
<dbReference type="InterPro" id="IPR000755">
    <property type="entry name" value="A_A_dipeptidase"/>
</dbReference>
<evidence type="ECO:0000313" key="12">
    <source>
        <dbReference type="EMBL" id="MDJ1137166.1"/>
    </source>
</evidence>
<keyword evidence="8" id="KW-0961">Cell wall biogenesis/degradation</keyword>
<feature type="chain" id="PRO_5046981120" description="D-alanyl-D-alanine dipeptidase" evidence="11">
    <location>
        <begin position="45"/>
        <end position="309"/>
    </location>
</feature>
<evidence type="ECO:0000256" key="8">
    <source>
        <dbReference type="ARBA" id="ARBA00023316"/>
    </source>
</evidence>
<dbReference type="PANTHER" id="PTHR43126">
    <property type="entry name" value="D-ALANYL-D-ALANINE DIPEPTIDASE"/>
    <property type="match status" value="1"/>
</dbReference>
<evidence type="ECO:0000256" key="9">
    <source>
        <dbReference type="HAMAP-Rule" id="MF_01924"/>
    </source>
</evidence>
<feature type="binding site" evidence="9">
    <location>
        <position position="191"/>
    </location>
    <ligand>
        <name>Zn(2+)</name>
        <dbReference type="ChEBI" id="CHEBI:29105"/>
        <note>catalytic</note>
    </ligand>
</feature>
<feature type="binding site" evidence="9">
    <location>
        <position position="283"/>
    </location>
    <ligand>
        <name>Zn(2+)</name>
        <dbReference type="ChEBI" id="CHEBI:29105"/>
        <note>catalytic</note>
    </ligand>
</feature>
<dbReference type="Proteomes" id="UP001214441">
    <property type="component" value="Unassembled WGS sequence"/>
</dbReference>
<dbReference type="RefSeq" id="WP_274039333.1">
    <property type="nucleotide sequence ID" value="NZ_JANCPR020000052.1"/>
</dbReference>
<comment type="catalytic activity">
    <reaction evidence="1 9">
        <text>D-alanyl-D-alanine + H2O = 2 D-alanine</text>
        <dbReference type="Rhea" id="RHEA:20661"/>
        <dbReference type="ChEBI" id="CHEBI:15377"/>
        <dbReference type="ChEBI" id="CHEBI:57416"/>
        <dbReference type="ChEBI" id="CHEBI:57822"/>
        <dbReference type="EC" id="3.4.13.22"/>
    </reaction>
</comment>
<evidence type="ECO:0000256" key="4">
    <source>
        <dbReference type="ARBA" id="ARBA00022801"/>
    </source>
</evidence>
<keyword evidence="11" id="KW-0732">Signal</keyword>
<comment type="function">
    <text evidence="9">Catalyzes hydrolysis of the D-alanyl-D-alanine dipeptide.</text>
</comment>
<dbReference type="InterPro" id="IPR009045">
    <property type="entry name" value="Zn_M74/Hedgehog-like"/>
</dbReference>
<feature type="signal peptide" evidence="11">
    <location>
        <begin position="1"/>
        <end position="44"/>
    </location>
</feature>
<evidence type="ECO:0000256" key="6">
    <source>
        <dbReference type="ARBA" id="ARBA00022997"/>
    </source>
</evidence>
<reference evidence="12 13" key="1">
    <citation type="submission" date="2023-05" db="EMBL/GenBank/DDBJ databases">
        <title>Streptantibioticus silvisoli sp. nov., acidotolerant actinomycetes 1 from pine litter.</title>
        <authorList>
            <person name="Swiecimska M."/>
            <person name="Golinska P."/>
            <person name="Sangal V."/>
            <person name="Wachnowicz B."/>
            <person name="Goodfellow M."/>
        </authorList>
    </citation>
    <scope>NUCLEOTIDE SEQUENCE [LARGE SCALE GENOMIC DNA]</scope>
    <source>
        <strain evidence="12 13">DSM 42109</strain>
    </source>
</reference>
<feature type="site" description="Transition state stabilizer" evidence="9">
    <location>
        <position position="146"/>
    </location>
</feature>
<evidence type="ECO:0000256" key="2">
    <source>
        <dbReference type="ARBA" id="ARBA00022670"/>
    </source>
</evidence>
<keyword evidence="6 9" id="KW-0224">Dipeptidase</keyword>
<feature type="active site" description="Proton donor/acceptor" evidence="9">
    <location>
        <position position="280"/>
    </location>
</feature>